<name>A0ACB8VLW9_9TELE</name>
<proteinExistence type="predicted"/>
<keyword evidence="2" id="KW-1185">Reference proteome</keyword>
<comment type="caution">
    <text evidence="1">The sequence shown here is derived from an EMBL/GenBank/DDBJ whole genome shotgun (WGS) entry which is preliminary data.</text>
</comment>
<evidence type="ECO:0000313" key="2">
    <source>
        <dbReference type="Proteomes" id="UP000831701"/>
    </source>
</evidence>
<organism evidence="1 2">
    <name type="scientific">Scortum barcoo</name>
    <name type="common">barcoo grunter</name>
    <dbReference type="NCBI Taxonomy" id="214431"/>
    <lineage>
        <taxon>Eukaryota</taxon>
        <taxon>Metazoa</taxon>
        <taxon>Chordata</taxon>
        <taxon>Craniata</taxon>
        <taxon>Vertebrata</taxon>
        <taxon>Euteleostomi</taxon>
        <taxon>Actinopterygii</taxon>
        <taxon>Neopterygii</taxon>
        <taxon>Teleostei</taxon>
        <taxon>Neoteleostei</taxon>
        <taxon>Acanthomorphata</taxon>
        <taxon>Eupercaria</taxon>
        <taxon>Centrarchiformes</taxon>
        <taxon>Terapontoidei</taxon>
        <taxon>Terapontidae</taxon>
        <taxon>Scortum</taxon>
    </lineage>
</organism>
<gene>
    <name evidence="1" type="ORF">L3Q82_017801</name>
</gene>
<reference evidence="1" key="1">
    <citation type="submission" date="2022-04" db="EMBL/GenBank/DDBJ databases">
        <title>Jade perch genome.</title>
        <authorList>
            <person name="Chao B."/>
        </authorList>
    </citation>
    <scope>NUCLEOTIDE SEQUENCE</scope>
    <source>
        <strain evidence="1">CB-2022</strain>
    </source>
</reference>
<protein>
    <submittedName>
        <fullName evidence="1">Uncharacterized protein</fullName>
    </submittedName>
</protein>
<accession>A0ACB8VLW9</accession>
<dbReference type="Proteomes" id="UP000831701">
    <property type="component" value="Chromosome 20"/>
</dbReference>
<sequence length="195" mass="21377">MANVGRCPDLLVFWFPNWTPSGPWLRLEIPLTKGSPAGVQNELGTGLTYCQKCEPSSCSGHTETEQPLAKGPGPHTSGTLSHRIPRGTWLVNAFSRSTKHLWTGWANSHKPSRRTTNQPVCHSRGTLSPTSMQCCNAAECVSAKTAPQHPENMVHSDSMSPVSLGIWENTAQIQIGEGVPPIDPSRYHCRCPRER</sequence>
<dbReference type="EMBL" id="CM041550">
    <property type="protein sequence ID" value="KAI3356597.1"/>
    <property type="molecule type" value="Genomic_DNA"/>
</dbReference>
<evidence type="ECO:0000313" key="1">
    <source>
        <dbReference type="EMBL" id="KAI3356597.1"/>
    </source>
</evidence>